<name>B3RKR6_TRIAD</name>
<evidence type="ECO:0000313" key="9">
    <source>
        <dbReference type="Proteomes" id="UP000009022"/>
    </source>
</evidence>
<dbReference type="InParanoid" id="B3RKR6"/>
<keyword evidence="4 5" id="KW-0539">Nucleus</keyword>
<dbReference type="PANTHER" id="PTHR24340">
    <property type="entry name" value="HOMEOBOX PROTEIN NKX"/>
    <property type="match status" value="1"/>
</dbReference>
<dbReference type="KEGG" id="tad:TRIADDRAFT_9561"/>
<dbReference type="SUPFAM" id="SSF46689">
    <property type="entry name" value="Homeodomain-like"/>
    <property type="match status" value="1"/>
</dbReference>
<dbReference type="CTD" id="6749045"/>
<dbReference type="InterPro" id="IPR001356">
    <property type="entry name" value="HD"/>
</dbReference>
<proteinExistence type="predicted"/>
<evidence type="ECO:0000256" key="3">
    <source>
        <dbReference type="ARBA" id="ARBA00023155"/>
    </source>
</evidence>
<protein>
    <recommendedName>
        <fullName evidence="7">Homeobox domain-containing protein</fullName>
    </recommendedName>
</protein>
<dbReference type="CDD" id="cd00086">
    <property type="entry name" value="homeodomain"/>
    <property type="match status" value="1"/>
</dbReference>
<dbReference type="InterPro" id="IPR020479">
    <property type="entry name" value="HD_metazoa"/>
</dbReference>
<keyword evidence="3 5" id="KW-0371">Homeobox</keyword>
<dbReference type="Pfam" id="PF00046">
    <property type="entry name" value="Homeodomain"/>
    <property type="match status" value="1"/>
</dbReference>
<dbReference type="RefSeq" id="XP_002107830.1">
    <property type="nucleotide sequence ID" value="XM_002107794.1"/>
</dbReference>
<accession>B3RKR6</accession>
<comment type="subcellular location">
    <subcellularLocation>
        <location evidence="1 5 6">Nucleus</location>
    </subcellularLocation>
</comment>
<dbReference type="EMBL" id="DS985241">
    <property type="protein sequence ID" value="EDV28628.1"/>
    <property type="molecule type" value="Genomic_DNA"/>
</dbReference>
<evidence type="ECO:0000259" key="7">
    <source>
        <dbReference type="PROSITE" id="PS50071"/>
    </source>
</evidence>
<feature type="non-terminal residue" evidence="8">
    <location>
        <position position="59"/>
    </location>
</feature>
<evidence type="ECO:0000256" key="4">
    <source>
        <dbReference type="ARBA" id="ARBA00023242"/>
    </source>
</evidence>
<dbReference type="Gene3D" id="1.10.10.60">
    <property type="entry name" value="Homeodomain-like"/>
    <property type="match status" value="1"/>
</dbReference>
<dbReference type="STRING" id="10228.B3RKR6"/>
<dbReference type="PRINTS" id="PR00024">
    <property type="entry name" value="HOMEOBOX"/>
</dbReference>
<dbReference type="PANTHER" id="PTHR24340:SF82">
    <property type="entry name" value="HOMEOBOX PROTEIN VND"/>
    <property type="match status" value="1"/>
</dbReference>
<dbReference type="AlphaFoldDB" id="B3RKR6"/>
<reference evidence="8 9" key="1">
    <citation type="journal article" date="2008" name="Nature">
        <title>The Trichoplax genome and the nature of placozoans.</title>
        <authorList>
            <person name="Srivastava M."/>
            <person name="Begovic E."/>
            <person name="Chapman J."/>
            <person name="Putnam N.H."/>
            <person name="Hellsten U."/>
            <person name="Kawashima T."/>
            <person name="Kuo A."/>
            <person name="Mitros T."/>
            <person name="Salamov A."/>
            <person name="Carpenter M.L."/>
            <person name="Signorovitch A.Y."/>
            <person name="Moreno M.A."/>
            <person name="Kamm K."/>
            <person name="Grimwood J."/>
            <person name="Schmutz J."/>
            <person name="Shapiro H."/>
            <person name="Grigoriev I.V."/>
            <person name="Buss L.W."/>
            <person name="Schierwater B."/>
            <person name="Dellaporta S.L."/>
            <person name="Rokhsar D.S."/>
        </authorList>
    </citation>
    <scope>NUCLEOTIDE SEQUENCE [LARGE SCALE GENOMIC DNA]</scope>
    <source>
        <strain evidence="8 9">Grell-BS-1999</strain>
    </source>
</reference>
<dbReference type="SMART" id="SM00389">
    <property type="entry name" value="HOX"/>
    <property type="match status" value="1"/>
</dbReference>
<dbReference type="PhylomeDB" id="B3RKR6"/>
<dbReference type="GO" id="GO:0003677">
    <property type="term" value="F:DNA binding"/>
    <property type="evidence" value="ECO:0007669"/>
    <property type="project" value="UniProtKB-UniRule"/>
</dbReference>
<dbReference type="FunFam" id="1.10.10.60:FF:000706">
    <property type="entry name" value="NK2b"/>
    <property type="match status" value="1"/>
</dbReference>
<dbReference type="eggNOG" id="KOG0842">
    <property type="taxonomic scope" value="Eukaryota"/>
</dbReference>
<dbReference type="GO" id="GO:0005634">
    <property type="term" value="C:nucleus"/>
    <property type="evidence" value="ECO:0007669"/>
    <property type="project" value="UniProtKB-SubCell"/>
</dbReference>
<evidence type="ECO:0000313" key="8">
    <source>
        <dbReference type="EMBL" id="EDV28628.1"/>
    </source>
</evidence>
<dbReference type="InterPro" id="IPR017970">
    <property type="entry name" value="Homeobox_CS"/>
</dbReference>
<dbReference type="InterPro" id="IPR009057">
    <property type="entry name" value="Homeodomain-like_sf"/>
</dbReference>
<dbReference type="OrthoDB" id="3137333at2759"/>
<dbReference type="PROSITE" id="PS50071">
    <property type="entry name" value="HOMEOBOX_2"/>
    <property type="match status" value="1"/>
</dbReference>
<dbReference type="FunCoup" id="B3RKR6">
    <property type="interactions" value="11"/>
</dbReference>
<keyword evidence="2 5" id="KW-0238">DNA-binding</keyword>
<dbReference type="InterPro" id="IPR050394">
    <property type="entry name" value="Homeobox_NK-like"/>
</dbReference>
<dbReference type="Proteomes" id="UP000009022">
    <property type="component" value="Unassembled WGS sequence"/>
</dbReference>
<organism evidence="8 9">
    <name type="scientific">Trichoplax adhaerens</name>
    <name type="common">Trichoplax reptans</name>
    <dbReference type="NCBI Taxonomy" id="10228"/>
    <lineage>
        <taxon>Eukaryota</taxon>
        <taxon>Metazoa</taxon>
        <taxon>Placozoa</taxon>
        <taxon>Uniplacotomia</taxon>
        <taxon>Trichoplacea</taxon>
        <taxon>Trichoplacidae</taxon>
        <taxon>Trichoplax</taxon>
    </lineage>
</organism>
<dbReference type="PROSITE" id="PS00027">
    <property type="entry name" value="HOMEOBOX_1"/>
    <property type="match status" value="1"/>
</dbReference>
<evidence type="ECO:0000256" key="6">
    <source>
        <dbReference type="RuleBase" id="RU000682"/>
    </source>
</evidence>
<feature type="non-terminal residue" evidence="8">
    <location>
        <position position="1"/>
    </location>
</feature>
<keyword evidence="9" id="KW-1185">Reference proteome</keyword>
<dbReference type="OMA" id="NFAYHHA"/>
<dbReference type="GO" id="GO:0000981">
    <property type="term" value="F:DNA-binding transcription factor activity, RNA polymerase II-specific"/>
    <property type="evidence" value="ECO:0007669"/>
    <property type="project" value="InterPro"/>
</dbReference>
<feature type="domain" description="Homeobox" evidence="7">
    <location>
        <begin position="1"/>
        <end position="59"/>
    </location>
</feature>
<evidence type="ECO:0000256" key="1">
    <source>
        <dbReference type="ARBA" id="ARBA00004123"/>
    </source>
</evidence>
<evidence type="ECO:0000256" key="2">
    <source>
        <dbReference type="ARBA" id="ARBA00023125"/>
    </source>
</evidence>
<evidence type="ECO:0000256" key="5">
    <source>
        <dbReference type="PROSITE-ProRule" id="PRU00108"/>
    </source>
</evidence>
<gene>
    <name evidence="8" type="ORF">TRIADDRAFT_9561</name>
</gene>
<dbReference type="GeneID" id="6749045"/>
<dbReference type="HOGENOM" id="CLU_049543_10_1_1"/>
<sequence>KKKRRILFTKNQTDQLEKRFRQQKYLSAPEREHLANMIKLTPTQVKIWFQNHRYKCKRQ</sequence>